<accession>W4M264</accession>
<evidence type="ECO:0000256" key="1">
    <source>
        <dbReference type="ARBA" id="ARBA00022649"/>
    </source>
</evidence>
<dbReference type="Pfam" id="PF05016">
    <property type="entry name" value="ParE_toxin"/>
    <property type="match status" value="1"/>
</dbReference>
<name>W4M264_9BACT</name>
<evidence type="ECO:0000313" key="2">
    <source>
        <dbReference type="EMBL" id="ETX04051.1"/>
    </source>
</evidence>
<dbReference type="HOGENOM" id="CLU_147162_7_0_7"/>
<dbReference type="Gene3D" id="3.30.2310.20">
    <property type="entry name" value="RelE-like"/>
    <property type="match status" value="1"/>
</dbReference>
<comment type="caution">
    <text evidence="2">The sequence shown here is derived from an EMBL/GenBank/DDBJ whole genome shotgun (WGS) entry which is preliminary data.</text>
</comment>
<proteinExistence type="predicted"/>
<dbReference type="InterPro" id="IPR035093">
    <property type="entry name" value="RelE/ParE_toxin_dom_sf"/>
</dbReference>
<dbReference type="InterPro" id="IPR007712">
    <property type="entry name" value="RelE/ParE_toxin"/>
</dbReference>
<keyword evidence="3" id="KW-1185">Reference proteome</keyword>
<dbReference type="EMBL" id="AZHX01001321">
    <property type="protein sequence ID" value="ETX04051.1"/>
    <property type="molecule type" value="Genomic_DNA"/>
</dbReference>
<dbReference type="AlphaFoldDB" id="W4M264"/>
<dbReference type="Proteomes" id="UP000019140">
    <property type="component" value="Unassembled WGS sequence"/>
</dbReference>
<protein>
    <recommendedName>
        <fullName evidence="4">Plasmid stabilization protein</fullName>
    </recommendedName>
</protein>
<reference evidence="2 3" key="1">
    <citation type="journal article" date="2014" name="Nature">
        <title>An environmental bacterial taxon with a large and distinct metabolic repertoire.</title>
        <authorList>
            <person name="Wilson M.C."/>
            <person name="Mori T."/>
            <person name="Ruckert C."/>
            <person name="Uria A.R."/>
            <person name="Helf M.J."/>
            <person name="Takada K."/>
            <person name="Gernert C."/>
            <person name="Steffens U.A."/>
            <person name="Heycke N."/>
            <person name="Schmitt S."/>
            <person name="Rinke C."/>
            <person name="Helfrich E.J."/>
            <person name="Brachmann A.O."/>
            <person name="Gurgui C."/>
            <person name="Wakimoto T."/>
            <person name="Kracht M."/>
            <person name="Crusemann M."/>
            <person name="Hentschel U."/>
            <person name="Abe I."/>
            <person name="Matsunaga S."/>
            <person name="Kalinowski J."/>
            <person name="Takeyama H."/>
            <person name="Piel J."/>
        </authorList>
    </citation>
    <scope>NUCLEOTIDE SEQUENCE [LARGE SCALE GENOMIC DNA]</scope>
    <source>
        <strain evidence="3">TSY2</strain>
    </source>
</reference>
<evidence type="ECO:0000313" key="3">
    <source>
        <dbReference type="Proteomes" id="UP000019140"/>
    </source>
</evidence>
<gene>
    <name evidence="2" type="ORF">ETSY2_31055</name>
</gene>
<organism evidence="2 3">
    <name type="scientific">Candidatus Entotheonella gemina</name>
    <dbReference type="NCBI Taxonomy" id="1429439"/>
    <lineage>
        <taxon>Bacteria</taxon>
        <taxon>Pseudomonadati</taxon>
        <taxon>Nitrospinota/Tectimicrobiota group</taxon>
        <taxon>Candidatus Tectimicrobiota</taxon>
        <taxon>Candidatus Entotheonellia</taxon>
        <taxon>Candidatus Entotheonellales</taxon>
        <taxon>Candidatus Entotheonellaceae</taxon>
        <taxon>Candidatus Entotheonella</taxon>
    </lineage>
</organism>
<sequence>MIPVIFHQDAEAELKEAIAYYERQRAGLGISFQTEVEEAVQLIQQNPRRFPRHHEFGLRGYQTKRFPYTIFYLELDEAAWIVAVAHQRRRPGYWAHRISM</sequence>
<keyword evidence="1" id="KW-1277">Toxin-antitoxin system</keyword>
<evidence type="ECO:0008006" key="4">
    <source>
        <dbReference type="Google" id="ProtNLM"/>
    </source>
</evidence>